<proteinExistence type="predicted"/>
<organism evidence="1 2">
    <name type="scientific">Exidia glandulosa HHB12029</name>
    <dbReference type="NCBI Taxonomy" id="1314781"/>
    <lineage>
        <taxon>Eukaryota</taxon>
        <taxon>Fungi</taxon>
        <taxon>Dikarya</taxon>
        <taxon>Basidiomycota</taxon>
        <taxon>Agaricomycotina</taxon>
        <taxon>Agaricomycetes</taxon>
        <taxon>Auriculariales</taxon>
        <taxon>Exidiaceae</taxon>
        <taxon>Exidia</taxon>
    </lineage>
</organism>
<evidence type="ECO:0000313" key="1">
    <source>
        <dbReference type="EMBL" id="KZW02316.1"/>
    </source>
</evidence>
<reference evidence="1 2" key="1">
    <citation type="journal article" date="2016" name="Mol. Biol. Evol.">
        <title>Comparative Genomics of Early-Diverging Mushroom-Forming Fungi Provides Insights into the Origins of Lignocellulose Decay Capabilities.</title>
        <authorList>
            <person name="Nagy L.G."/>
            <person name="Riley R."/>
            <person name="Tritt A."/>
            <person name="Adam C."/>
            <person name="Daum C."/>
            <person name="Floudas D."/>
            <person name="Sun H."/>
            <person name="Yadav J.S."/>
            <person name="Pangilinan J."/>
            <person name="Larsson K.H."/>
            <person name="Matsuura K."/>
            <person name="Barry K."/>
            <person name="Labutti K."/>
            <person name="Kuo R."/>
            <person name="Ohm R.A."/>
            <person name="Bhattacharya S.S."/>
            <person name="Shirouzu T."/>
            <person name="Yoshinaga Y."/>
            <person name="Martin F.M."/>
            <person name="Grigoriev I.V."/>
            <person name="Hibbett D.S."/>
        </authorList>
    </citation>
    <scope>NUCLEOTIDE SEQUENCE [LARGE SCALE GENOMIC DNA]</scope>
    <source>
        <strain evidence="1 2">HHB12029</strain>
    </source>
</reference>
<dbReference type="InParanoid" id="A0A165PKS6"/>
<keyword evidence="2" id="KW-1185">Reference proteome</keyword>
<dbReference type="AlphaFoldDB" id="A0A165PKS6"/>
<gene>
    <name evidence="1" type="ORF">EXIGLDRAFT_707708</name>
</gene>
<dbReference type="EMBL" id="KV425889">
    <property type="protein sequence ID" value="KZW02316.1"/>
    <property type="molecule type" value="Genomic_DNA"/>
</dbReference>
<name>A0A165PKS6_EXIGL</name>
<accession>A0A165PKS6</accession>
<dbReference type="Proteomes" id="UP000077266">
    <property type="component" value="Unassembled WGS sequence"/>
</dbReference>
<sequence length="393" mass="44419">MARIAPVFKRRISATNVVLPNELVLQIAHAAASSSAKAAKTLALTCRALYHELEIYRFRAVVVRDPRRVPGLSDLFKSTGRDFISETVQAFWFDTDAILTTDTRWRTGRTSRILRRFLRSLSQIRVLAASASVIQEHELLMESWLCVEQLFVAYDGRYCTASMELPFASLTHLVLHAFRQDEWPMYLVNNRTLTHLAFTLTCADDEDTAKEWATAVYGLISDLMLLGGAVPRTTPPLPLRRFLLVLVEDDNSPVHGFPYASVYAEALCKAQDARVRIAFDSKPCSVRPGQSSRIPDKAVSGSIVTSHEVFWDVTQRDGPQMLVDGREAAPLIMTGAQTAFGATESRLGAWVRRNRKRHIPPLERSRRSSTVTQWLHATLHTKWKRRGRWFNSP</sequence>
<evidence type="ECO:0000313" key="2">
    <source>
        <dbReference type="Proteomes" id="UP000077266"/>
    </source>
</evidence>
<protein>
    <submittedName>
        <fullName evidence="1">Uncharacterized protein</fullName>
    </submittedName>
</protein>